<evidence type="ECO:0000313" key="4">
    <source>
        <dbReference type="EMBL" id="OUS38958.1"/>
    </source>
</evidence>
<comment type="similarity">
    <text evidence="1">Belongs to the bacterial solute-binding protein 3 family.</text>
</comment>
<accession>A0A1Y5HNU4</accession>
<dbReference type="PANTHER" id="PTHR35936">
    <property type="entry name" value="MEMBRANE-BOUND LYTIC MUREIN TRANSGLYCOSYLASE F"/>
    <property type="match status" value="1"/>
</dbReference>
<dbReference type="Gene3D" id="3.40.190.10">
    <property type="entry name" value="Periplasmic binding protein-like II"/>
    <property type="match status" value="2"/>
</dbReference>
<dbReference type="AlphaFoldDB" id="A0A1Y5HNU4"/>
<gene>
    <name evidence="4" type="ORF">A9R00_10135</name>
</gene>
<evidence type="ECO:0000256" key="1">
    <source>
        <dbReference type="ARBA" id="ARBA00010333"/>
    </source>
</evidence>
<dbReference type="Proteomes" id="UP000227088">
    <property type="component" value="Unassembled WGS sequence"/>
</dbReference>
<name>A0A1Y5HNU4_OLEAN</name>
<proteinExistence type="inferred from homology"/>
<dbReference type="SUPFAM" id="SSF53850">
    <property type="entry name" value="Periplasmic binding protein-like II"/>
    <property type="match status" value="1"/>
</dbReference>
<keyword evidence="2" id="KW-0732">Signal</keyword>
<organism evidence="4 5">
    <name type="scientific">Oleispira antarctica</name>
    <dbReference type="NCBI Taxonomy" id="188908"/>
    <lineage>
        <taxon>Bacteria</taxon>
        <taxon>Pseudomonadati</taxon>
        <taxon>Pseudomonadota</taxon>
        <taxon>Gammaproteobacteria</taxon>
        <taxon>Oceanospirillales</taxon>
        <taxon>Oceanospirillaceae</taxon>
        <taxon>Oleispira</taxon>
    </lineage>
</organism>
<evidence type="ECO:0000256" key="2">
    <source>
        <dbReference type="ARBA" id="ARBA00022729"/>
    </source>
</evidence>
<dbReference type="InterPro" id="IPR001638">
    <property type="entry name" value="Solute-binding_3/MltF_N"/>
</dbReference>
<feature type="domain" description="Solute-binding protein family 3/N-terminal" evidence="3">
    <location>
        <begin position="40"/>
        <end position="253"/>
    </location>
</feature>
<reference evidence="5" key="1">
    <citation type="journal article" date="2017" name="Proc. Natl. Acad. Sci. U.S.A.">
        <title>Simulation of Deepwater Horizon oil plume reveals substrate specialization within a complex community of hydrocarbon degraders.</title>
        <authorList>
            <person name="Hu P."/>
            <person name="Dubinsky E.A."/>
            <person name="Probst A.J."/>
            <person name="Wang J."/>
            <person name="Sieber C.M.K."/>
            <person name="Tom L.M."/>
            <person name="Gardinali P."/>
            <person name="Banfield J.F."/>
            <person name="Atlas R.M."/>
            <person name="Andersen G.L."/>
        </authorList>
    </citation>
    <scope>NUCLEOTIDE SEQUENCE [LARGE SCALE GENOMIC DNA]</scope>
</reference>
<sequence>MGFVFQLYSFRHIFAFCLVFGTIVTFAPLLHAADDKPLKIKVGTTSFPPFYVVNQDQTASGIYLDIIEKTLQHAGLDYRLDIYPTKRLYRNLGNGGTDLFLGIKGSPEYDKNVFYSSTVISQIQMRIYAIGDTPLPETKEDLNNHKIITMRGYGYGGLVSYFSNPTNNIKVTSTSKHRASFLMLKDKRADYVINYKQPSDTALANIEIPNLKYTNFYDAKVYFIISKGTPHAEIVLKKLETAYLELIDSGELEYIPNDD</sequence>
<dbReference type="PANTHER" id="PTHR35936:SF6">
    <property type="entry name" value="AMINO ACID ABC TRANSPORTER SUBSTRATE-BINDING PAAT FAMILY PROTEIN"/>
    <property type="match status" value="1"/>
</dbReference>
<evidence type="ECO:0000259" key="3">
    <source>
        <dbReference type="Pfam" id="PF00497"/>
    </source>
</evidence>
<comment type="caution">
    <text evidence="4">The sequence shown here is derived from an EMBL/GenBank/DDBJ whole genome shotgun (WGS) entry which is preliminary data.</text>
</comment>
<dbReference type="Pfam" id="PF00497">
    <property type="entry name" value="SBP_bac_3"/>
    <property type="match status" value="1"/>
</dbReference>
<protein>
    <recommendedName>
        <fullName evidence="3">Solute-binding protein family 3/N-terminal domain-containing protein</fullName>
    </recommendedName>
</protein>
<evidence type="ECO:0000313" key="5">
    <source>
        <dbReference type="Proteomes" id="UP000227088"/>
    </source>
</evidence>
<dbReference type="EMBL" id="MABE01000590">
    <property type="protein sequence ID" value="OUS38958.1"/>
    <property type="molecule type" value="Genomic_DNA"/>
</dbReference>